<gene>
    <name evidence="1" type="ORF">NPIL_472881</name>
</gene>
<protein>
    <submittedName>
        <fullName evidence="1">Uncharacterized protein</fullName>
    </submittedName>
</protein>
<reference evidence="1" key="1">
    <citation type="submission" date="2020-08" db="EMBL/GenBank/DDBJ databases">
        <title>Multicomponent nature underlies the extraordinary mechanical properties of spider dragline silk.</title>
        <authorList>
            <person name="Kono N."/>
            <person name="Nakamura H."/>
            <person name="Mori M."/>
            <person name="Yoshida Y."/>
            <person name="Ohtoshi R."/>
            <person name="Malay A.D."/>
            <person name="Moran D.A.P."/>
            <person name="Tomita M."/>
            <person name="Numata K."/>
            <person name="Arakawa K."/>
        </authorList>
    </citation>
    <scope>NUCLEOTIDE SEQUENCE</scope>
</reference>
<proteinExistence type="predicted"/>
<keyword evidence="2" id="KW-1185">Reference proteome</keyword>
<evidence type="ECO:0000313" key="2">
    <source>
        <dbReference type="Proteomes" id="UP000887013"/>
    </source>
</evidence>
<organism evidence="1 2">
    <name type="scientific">Nephila pilipes</name>
    <name type="common">Giant wood spider</name>
    <name type="synonym">Nephila maculata</name>
    <dbReference type="NCBI Taxonomy" id="299642"/>
    <lineage>
        <taxon>Eukaryota</taxon>
        <taxon>Metazoa</taxon>
        <taxon>Ecdysozoa</taxon>
        <taxon>Arthropoda</taxon>
        <taxon>Chelicerata</taxon>
        <taxon>Arachnida</taxon>
        <taxon>Araneae</taxon>
        <taxon>Araneomorphae</taxon>
        <taxon>Entelegynae</taxon>
        <taxon>Araneoidea</taxon>
        <taxon>Nephilidae</taxon>
        <taxon>Nephila</taxon>
    </lineage>
</organism>
<accession>A0A8X6QZF5</accession>
<name>A0A8X6QZF5_NEPPI</name>
<comment type="caution">
    <text evidence="1">The sequence shown here is derived from an EMBL/GenBank/DDBJ whole genome shotgun (WGS) entry which is preliminary data.</text>
</comment>
<sequence>MSRCCCHMVAAIWSGRLERLIRRMTEPVYYVCGYGGGADQEEENNWSELENPSGHTILNIKHHTEAKAELRAKSEERVALAILSRGAGAGAAAAAGVIR</sequence>
<dbReference type="AlphaFoldDB" id="A0A8X6QZF5"/>
<evidence type="ECO:0000313" key="1">
    <source>
        <dbReference type="EMBL" id="GFU45222.1"/>
    </source>
</evidence>
<dbReference type="Proteomes" id="UP000887013">
    <property type="component" value="Unassembled WGS sequence"/>
</dbReference>
<dbReference type="EMBL" id="BMAW01132837">
    <property type="protein sequence ID" value="GFU45222.1"/>
    <property type="molecule type" value="Genomic_DNA"/>
</dbReference>